<dbReference type="OrthoDB" id="9811523at2"/>
<comment type="caution">
    <text evidence="2">The sequence shown here is derived from an EMBL/GenBank/DDBJ whole genome shotgun (WGS) entry which is preliminary data.</text>
</comment>
<dbReference type="GO" id="GO:0016747">
    <property type="term" value="F:acyltransferase activity, transferring groups other than amino-acyl groups"/>
    <property type="evidence" value="ECO:0007669"/>
    <property type="project" value="InterPro"/>
</dbReference>
<organism evidence="2 3">
    <name type="scientific">Flavobacterium aquariorum</name>
    <dbReference type="NCBI Taxonomy" id="2217670"/>
    <lineage>
        <taxon>Bacteria</taxon>
        <taxon>Pseudomonadati</taxon>
        <taxon>Bacteroidota</taxon>
        <taxon>Flavobacteriia</taxon>
        <taxon>Flavobacteriales</taxon>
        <taxon>Flavobacteriaceae</taxon>
        <taxon>Flavobacterium</taxon>
    </lineage>
</organism>
<keyword evidence="2" id="KW-0808">Transferase</keyword>
<dbReference type="InterPro" id="IPR016181">
    <property type="entry name" value="Acyl_CoA_acyltransferase"/>
</dbReference>
<protein>
    <submittedName>
        <fullName evidence="2">N-acetyltransferase</fullName>
    </submittedName>
</protein>
<feature type="domain" description="N-acetyltransferase" evidence="1">
    <location>
        <begin position="17"/>
        <end position="174"/>
    </location>
</feature>
<dbReference type="Proteomes" id="UP000249177">
    <property type="component" value="Unassembled WGS sequence"/>
</dbReference>
<dbReference type="RefSeq" id="WP_111408691.1">
    <property type="nucleotide sequence ID" value="NZ_QKXH01000002.1"/>
</dbReference>
<name>A0A2W7TWA5_9FLAO</name>
<dbReference type="Gene3D" id="3.40.630.30">
    <property type="match status" value="1"/>
</dbReference>
<reference evidence="2 3" key="1">
    <citation type="submission" date="2018-06" db="EMBL/GenBank/DDBJ databases">
        <title>Flavobacterium sp IMCC34762, genome.</title>
        <authorList>
            <person name="Joung Y."/>
            <person name="Cho J."/>
            <person name="Song J."/>
        </authorList>
    </citation>
    <scope>NUCLEOTIDE SEQUENCE [LARGE SCALE GENOMIC DNA]</scope>
    <source>
        <strain evidence="2 3">IMCC34762</strain>
    </source>
</reference>
<dbReference type="CDD" id="cd04301">
    <property type="entry name" value="NAT_SF"/>
    <property type="match status" value="1"/>
</dbReference>
<dbReference type="InterPro" id="IPR051531">
    <property type="entry name" value="N-acetyltransferase"/>
</dbReference>
<dbReference type="AlphaFoldDB" id="A0A2W7TWA5"/>
<dbReference type="PROSITE" id="PS51186">
    <property type="entry name" value="GNAT"/>
    <property type="match status" value="1"/>
</dbReference>
<dbReference type="PANTHER" id="PTHR43792:SF1">
    <property type="entry name" value="N-ACETYLTRANSFERASE DOMAIN-CONTAINING PROTEIN"/>
    <property type="match status" value="1"/>
</dbReference>
<keyword evidence="3" id="KW-1185">Reference proteome</keyword>
<evidence type="ECO:0000313" key="3">
    <source>
        <dbReference type="Proteomes" id="UP000249177"/>
    </source>
</evidence>
<accession>A0A2W7TWA5</accession>
<evidence type="ECO:0000313" key="2">
    <source>
        <dbReference type="EMBL" id="PZX94591.1"/>
    </source>
</evidence>
<dbReference type="PANTHER" id="PTHR43792">
    <property type="entry name" value="GNAT FAMILY, PUTATIVE (AFU_ORTHOLOGUE AFUA_3G00765)-RELATED-RELATED"/>
    <property type="match status" value="1"/>
</dbReference>
<evidence type="ECO:0000259" key="1">
    <source>
        <dbReference type="PROSITE" id="PS51186"/>
    </source>
</evidence>
<gene>
    <name evidence="2" type="ORF">DOS84_03270</name>
</gene>
<dbReference type="Pfam" id="PF13302">
    <property type="entry name" value="Acetyltransf_3"/>
    <property type="match status" value="1"/>
</dbReference>
<sequence>MLEINFLPFPILKSQRLLLRQVGANDADAILSLRSNDEVMKYIPRPYLKSKEDALELIAMFDDKIENGIGINWGIYFLDEPENLIGIIGYYRMKPEHYRAEVGYMLFPEYNGKGIVSEALQKVVEYGFKDMKLHSIEAILDPENKGSEKVLIKNGFVKEAHLIENEYYEGRFLDSMIYSLLNK</sequence>
<dbReference type="EMBL" id="QKXH01000002">
    <property type="protein sequence ID" value="PZX94591.1"/>
    <property type="molecule type" value="Genomic_DNA"/>
</dbReference>
<dbReference type="InterPro" id="IPR000182">
    <property type="entry name" value="GNAT_dom"/>
</dbReference>
<proteinExistence type="predicted"/>
<dbReference type="SUPFAM" id="SSF55729">
    <property type="entry name" value="Acyl-CoA N-acyltransferases (Nat)"/>
    <property type="match status" value="1"/>
</dbReference>